<dbReference type="InterPro" id="IPR036116">
    <property type="entry name" value="FN3_sf"/>
</dbReference>
<feature type="domain" description="Fibronectin type-III" evidence="1">
    <location>
        <begin position="16"/>
        <end position="115"/>
    </location>
</feature>
<evidence type="ECO:0000259" key="1">
    <source>
        <dbReference type="PROSITE" id="PS50853"/>
    </source>
</evidence>
<dbReference type="Gene3D" id="2.60.40.10">
    <property type="entry name" value="Immunoglobulins"/>
    <property type="match status" value="1"/>
</dbReference>
<dbReference type="CDD" id="cd00063">
    <property type="entry name" value="FN3"/>
    <property type="match status" value="1"/>
</dbReference>
<reference evidence="2 3" key="1">
    <citation type="submission" date="2018-11" db="EMBL/GenBank/DDBJ databases">
        <authorList>
            <consortium name="Pathogen Informatics"/>
        </authorList>
    </citation>
    <scope>NUCLEOTIDE SEQUENCE [LARGE SCALE GENOMIC DNA]</scope>
</reference>
<keyword evidence="3" id="KW-1185">Reference proteome</keyword>
<organism evidence="2 3">
    <name type="scientific">Strongylus vulgaris</name>
    <name type="common">Blood worm</name>
    <dbReference type="NCBI Taxonomy" id="40348"/>
    <lineage>
        <taxon>Eukaryota</taxon>
        <taxon>Metazoa</taxon>
        <taxon>Ecdysozoa</taxon>
        <taxon>Nematoda</taxon>
        <taxon>Chromadorea</taxon>
        <taxon>Rhabditida</taxon>
        <taxon>Rhabditina</taxon>
        <taxon>Rhabditomorpha</taxon>
        <taxon>Strongyloidea</taxon>
        <taxon>Strongylidae</taxon>
        <taxon>Strongylus</taxon>
    </lineage>
</organism>
<name>A0A3P7LN61_STRVU</name>
<dbReference type="SUPFAM" id="SSF49265">
    <property type="entry name" value="Fibronectin type III"/>
    <property type="match status" value="1"/>
</dbReference>
<dbReference type="InterPro" id="IPR003961">
    <property type="entry name" value="FN3_dom"/>
</dbReference>
<dbReference type="Proteomes" id="UP000270094">
    <property type="component" value="Unassembled WGS sequence"/>
</dbReference>
<evidence type="ECO:0000313" key="2">
    <source>
        <dbReference type="EMBL" id="VDM80638.1"/>
    </source>
</evidence>
<dbReference type="EMBL" id="UYYB01109343">
    <property type="protein sequence ID" value="VDM80638.1"/>
    <property type="molecule type" value="Genomic_DNA"/>
</dbReference>
<dbReference type="InterPro" id="IPR013783">
    <property type="entry name" value="Ig-like_fold"/>
</dbReference>
<dbReference type="PROSITE" id="PS50853">
    <property type="entry name" value="FN3"/>
    <property type="match status" value="1"/>
</dbReference>
<evidence type="ECO:0000313" key="3">
    <source>
        <dbReference type="Proteomes" id="UP000270094"/>
    </source>
</evidence>
<protein>
    <recommendedName>
        <fullName evidence="1">Fibronectin type-III domain-containing protein</fullName>
    </recommendedName>
</protein>
<dbReference type="AlphaFoldDB" id="A0A3P7LN61"/>
<dbReference type="Pfam" id="PF00041">
    <property type="entry name" value="fn3"/>
    <property type="match status" value="1"/>
</dbReference>
<gene>
    <name evidence="2" type="ORF">SVUK_LOCUS15636</name>
</gene>
<accession>A0A3P7LN61</accession>
<dbReference type="OrthoDB" id="261433at2759"/>
<sequence length="129" mass="15017">MAQNMECSFFSVEANPIQKVDVIYSHEVNSVRLQWILEPHIRTDQIAGYDVYISDDKDRPESQWRLVRLSNREAALALDNLRSSTEYYVRVNIRNNDGSVIRAPSIYRFKTIGEKKLQYCWNAGGNVLF</sequence>
<proteinExistence type="predicted"/>